<dbReference type="EMBL" id="CAAHFG010000001">
    <property type="protein sequence ID" value="VGO14518.1"/>
    <property type="molecule type" value="Genomic_DNA"/>
</dbReference>
<feature type="chain" id="PRO_5025652539" description="DUF1553 domain-containing protein" evidence="1">
    <location>
        <begin position="21"/>
        <end position="515"/>
    </location>
</feature>
<feature type="domain" description="DUF1553" evidence="3">
    <location>
        <begin position="256"/>
        <end position="486"/>
    </location>
</feature>
<evidence type="ECO:0000313" key="5">
    <source>
        <dbReference type="Proteomes" id="UP000366872"/>
    </source>
</evidence>
<dbReference type="PANTHER" id="PTHR35889">
    <property type="entry name" value="CYCLOINULO-OLIGOSACCHARIDE FRUCTANOTRANSFERASE-RELATED"/>
    <property type="match status" value="1"/>
</dbReference>
<keyword evidence="1" id="KW-0732">Signal</keyword>
<dbReference type="Proteomes" id="UP000366872">
    <property type="component" value="Unassembled WGS sequence"/>
</dbReference>
<dbReference type="InterPro" id="IPR011444">
    <property type="entry name" value="DUF1549"/>
</dbReference>
<evidence type="ECO:0000256" key="1">
    <source>
        <dbReference type="SAM" id="SignalP"/>
    </source>
</evidence>
<gene>
    <name evidence="4" type="ORF">PDESU_03080</name>
</gene>
<dbReference type="AlphaFoldDB" id="A0A6C2U3C6"/>
<dbReference type="Pfam" id="PF07587">
    <property type="entry name" value="PSD1"/>
    <property type="match status" value="1"/>
</dbReference>
<organism evidence="4 5">
    <name type="scientific">Pontiella desulfatans</name>
    <dbReference type="NCBI Taxonomy" id="2750659"/>
    <lineage>
        <taxon>Bacteria</taxon>
        <taxon>Pseudomonadati</taxon>
        <taxon>Kiritimatiellota</taxon>
        <taxon>Kiritimatiellia</taxon>
        <taxon>Kiritimatiellales</taxon>
        <taxon>Pontiellaceae</taxon>
        <taxon>Pontiella</taxon>
    </lineage>
</organism>
<proteinExistence type="predicted"/>
<evidence type="ECO:0000259" key="3">
    <source>
        <dbReference type="Pfam" id="PF07587"/>
    </source>
</evidence>
<dbReference type="InterPro" id="IPR022655">
    <property type="entry name" value="DUF1553"/>
</dbReference>
<evidence type="ECO:0000313" key="4">
    <source>
        <dbReference type="EMBL" id="VGO14518.1"/>
    </source>
</evidence>
<dbReference type="RefSeq" id="WP_136079991.1">
    <property type="nucleotide sequence ID" value="NZ_CAAHFG010000001.1"/>
</dbReference>
<dbReference type="PANTHER" id="PTHR35889:SF3">
    <property type="entry name" value="F-BOX DOMAIN-CONTAINING PROTEIN"/>
    <property type="match status" value="1"/>
</dbReference>
<dbReference type="Pfam" id="PF07583">
    <property type="entry name" value="PSCyt2"/>
    <property type="match status" value="1"/>
</dbReference>
<feature type="signal peptide" evidence="1">
    <location>
        <begin position="1"/>
        <end position="20"/>
    </location>
</feature>
<feature type="domain" description="DUF1549" evidence="2">
    <location>
        <begin position="33"/>
        <end position="173"/>
    </location>
</feature>
<protein>
    <recommendedName>
        <fullName evidence="6">DUF1553 domain-containing protein</fullName>
    </recommendedName>
</protein>
<sequence length="515" mass="58310">MVKTLSLIAAGIGFASLSLAQYETTGNPAPPTKIDLPLLKQYTQLGIRPAGTCSDSVFVRRVHLDLTGSIPTADQARDFIDDRSKDKRAKLIDELLASDGFSHYCTTLWCDRLRVKSEFPINLWPNAVQAYHRWILGSIRENKPYDQFVREILTSNGSNFRVPQVNFFRAVQNSDPETIARAAALTFMGTRLDSWPKDRQQDLAVFFSDLAFKKTSEWKEEIVYADLFSQRENRRGTTLTLPDGKTVEVPLDHDARKVFADWLTHESNPWFARNAVNRIWHQLFGSGIIQEPDDIRPDNPPANQEMLALLEKELNVSGNDLRHIYRLILNSATYQRSSIPATNTPMAEQLFAHYPLHRIDAETLIDSLCHITGTTEQYWSMIPEPFSFIPVEQGSVTLADGSITSPFLEKFGRPPRDTGLATERNNEITAAQQLHLLNSGHIREKLNRIGLQLPRRNTPVANTDELYLSILSRHPTQAELLALSDYTLMAEAEGRDLATDIAWALINSPEFLFKH</sequence>
<keyword evidence="5" id="KW-1185">Reference proteome</keyword>
<accession>A0A6C2U3C6</accession>
<evidence type="ECO:0008006" key="6">
    <source>
        <dbReference type="Google" id="ProtNLM"/>
    </source>
</evidence>
<evidence type="ECO:0000259" key="2">
    <source>
        <dbReference type="Pfam" id="PF07583"/>
    </source>
</evidence>
<reference evidence="4 5" key="1">
    <citation type="submission" date="2019-04" db="EMBL/GenBank/DDBJ databases">
        <authorList>
            <person name="Van Vliet M D."/>
        </authorList>
    </citation>
    <scope>NUCLEOTIDE SEQUENCE [LARGE SCALE GENOMIC DNA]</scope>
    <source>
        <strain evidence="4 5">F1</strain>
    </source>
</reference>
<name>A0A6C2U3C6_PONDE</name>